<evidence type="ECO:0000313" key="4">
    <source>
        <dbReference type="EMBL" id="KAJ8356774.1"/>
    </source>
</evidence>
<dbReference type="Pfam" id="PF00078">
    <property type="entry name" value="RVT_1"/>
    <property type="match status" value="1"/>
</dbReference>
<dbReference type="EMBL" id="JAINUF010000006">
    <property type="protein sequence ID" value="KAJ8356774.1"/>
    <property type="molecule type" value="Genomic_DNA"/>
</dbReference>
<dbReference type="InterPro" id="IPR043502">
    <property type="entry name" value="DNA/RNA_pol_sf"/>
</dbReference>
<comment type="similarity">
    <text evidence="1">Belongs to the beta type-B retroviral polymerase family. HERV class-II K(HML-2) pol subfamily.</text>
</comment>
<dbReference type="Gene3D" id="3.10.10.10">
    <property type="entry name" value="HIV Type 1 Reverse Transcriptase, subunit A, domain 1"/>
    <property type="match status" value="1"/>
</dbReference>
<dbReference type="AlphaFoldDB" id="A0A9Q1FEK3"/>
<proteinExistence type="inferred from homology"/>
<dbReference type="EC" id="3.1.26.4" evidence="2"/>
<keyword evidence="5" id="KW-1185">Reference proteome</keyword>
<reference evidence="4" key="1">
    <citation type="journal article" date="2023" name="Science">
        <title>Genome structures resolve the early diversification of teleost fishes.</title>
        <authorList>
            <person name="Parey E."/>
            <person name="Louis A."/>
            <person name="Montfort J."/>
            <person name="Bouchez O."/>
            <person name="Roques C."/>
            <person name="Iampietro C."/>
            <person name="Lluch J."/>
            <person name="Castinel A."/>
            <person name="Donnadieu C."/>
            <person name="Desvignes T."/>
            <person name="Floi Bucao C."/>
            <person name="Jouanno E."/>
            <person name="Wen M."/>
            <person name="Mejri S."/>
            <person name="Dirks R."/>
            <person name="Jansen H."/>
            <person name="Henkel C."/>
            <person name="Chen W.J."/>
            <person name="Zahm M."/>
            <person name="Cabau C."/>
            <person name="Klopp C."/>
            <person name="Thompson A.W."/>
            <person name="Robinson-Rechavi M."/>
            <person name="Braasch I."/>
            <person name="Lecointre G."/>
            <person name="Bobe J."/>
            <person name="Postlethwait J.H."/>
            <person name="Berthelot C."/>
            <person name="Roest Crollius H."/>
            <person name="Guiguen Y."/>
        </authorList>
    </citation>
    <scope>NUCLEOTIDE SEQUENCE</scope>
    <source>
        <strain evidence="4">WJC10195</strain>
    </source>
</reference>
<protein>
    <recommendedName>
        <fullName evidence="2">ribonuclease H</fullName>
        <ecNumber evidence="2">3.1.26.4</ecNumber>
    </recommendedName>
</protein>
<dbReference type="OrthoDB" id="8944265at2759"/>
<dbReference type="Gene3D" id="3.30.70.270">
    <property type="match status" value="1"/>
</dbReference>
<feature type="domain" description="Reverse transcriptase" evidence="3">
    <location>
        <begin position="33"/>
        <end position="126"/>
    </location>
</feature>
<dbReference type="SUPFAM" id="SSF56672">
    <property type="entry name" value="DNA/RNA polymerases"/>
    <property type="match status" value="1"/>
</dbReference>
<dbReference type="InterPro" id="IPR043128">
    <property type="entry name" value="Rev_trsase/Diguanyl_cyclase"/>
</dbReference>
<dbReference type="Proteomes" id="UP001152622">
    <property type="component" value="Chromosome 6"/>
</dbReference>
<dbReference type="PANTHER" id="PTHR37984:SF5">
    <property type="entry name" value="PROTEIN NYNRIN-LIKE"/>
    <property type="match status" value="1"/>
</dbReference>
<dbReference type="CDD" id="cd01647">
    <property type="entry name" value="RT_LTR"/>
    <property type="match status" value="1"/>
</dbReference>
<gene>
    <name evidence="4" type="ORF">SKAU_G00195680</name>
</gene>
<comment type="caution">
    <text evidence="4">The sequence shown here is derived from an EMBL/GenBank/DDBJ whole genome shotgun (WGS) entry which is preliminary data.</text>
</comment>
<accession>A0A9Q1FEK3</accession>
<evidence type="ECO:0000256" key="2">
    <source>
        <dbReference type="ARBA" id="ARBA00012180"/>
    </source>
</evidence>
<sequence length="128" mass="14616">MDKVKRELSRMESLGVISRVEEPTDWCSGIVVVPKKTDSAKYTTFITPFGRYYFNRLPFGINSVPEHFQNRMVTEVTEGLQGVMCHMDDVLVWGRTQEEHDARLHVVLGKIEKAGITLNVDKCDLSKN</sequence>
<evidence type="ECO:0000313" key="5">
    <source>
        <dbReference type="Proteomes" id="UP001152622"/>
    </source>
</evidence>
<dbReference type="GO" id="GO:0004523">
    <property type="term" value="F:RNA-DNA hybrid ribonuclease activity"/>
    <property type="evidence" value="ECO:0007669"/>
    <property type="project" value="UniProtKB-EC"/>
</dbReference>
<dbReference type="PANTHER" id="PTHR37984">
    <property type="entry name" value="PROTEIN CBG26694"/>
    <property type="match status" value="1"/>
</dbReference>
<evidence type="ECO:0000259" key="3">
    <source>
        <dbReference type="Pfam" id="PF00078"/>
    </source>
</evidence>
<organism evidence="4 5">
    <name type="scientific">Synaphobranchus kaupii</name>
    <name type="common">Kaup's arrowtooth eel</name>
    <dbReference type="NCBI Taxonomy" id="118154"/>
    <lineage>
        <taxon>Eukaryota</taxon>
        <taxon>Metazoa</taxon>
        <taxon>Chordata</taxon>
        <taxon>Craniata</taxon>
        <taxon>Vertebrata</taxon>
        <taxon>Euteleostomi</taxon>
        <taxon>Actinopterygii</taxon>
        <taxon>Neopterygii</taxon>
        <taxon>Teleostei</taxon>
        <taxon>Anguilliformes</taxon>
        <taxon>Synaphobranchidae</taxon>
        <taxon>Synaphobranchus</taxon>
    </lineage>
</organism>
<evidence type="ECO:0000256" key="1">
    <source>
        <dbReference type="ARBA" id="ARBA00010879"/>
    </source>
</evidence>
<dbReference type="InterPro" id="IPR000477">
    <property type="entry name" value="RT_dom"/>
</dbReference>
<name>A0A9Q1FEK3_SYNKA</name>
<dbReference type="InterPro" id="IPR050951">
    <property type="entry name" value="Retrovirus_Pol_polyprotein"/>
</dbReference>